<evidence type="ECO:0000313" key="3">
    <source>
        <dbReference type="Proteomes" id="UP000054564"/>
    </source>
</evidence>
<comment type="caution">
    <text evidence="2">The sequence shown here is derived from an EMBL/GenBank/DDBJ whole genome shotgun (WGS) entry which is preliminary data.</text>
</comment>
<feature type="compositionally biased region" description="Low complexity" evidence="1">
    <location>
        <begin position="133"/>
        <end position="144"/>
    </location>
</feature>
<feature type="region of interest" description="Disordered" evidence="1">
    <location>
        <begin position="44"/>
        <end position="94"/>
    </location>
</feature>
<organism evidence="2 3">
    <name type="scientific">Puccinia striiformis f. sp. tritici PST-78</name>
    <dbReference type="NCBI Taxonomy" id="1165861"/>
    <lineage>
        <taxon>Eukaryota</taxon>
        <taxon>Fungi</taxon>
        <taxon>Dikarya</taxon>
        <taxon>Basidiomycota</taxon>
        <taxon>Pucciniomycotina</taxon>
        <taxon>Pucciniomycetes</taxon>
        <taxon>Pucciniales</taxon>
        <taxon>Pucciniaceae</taxon>
        <taxon>Puccinia</taxon>
    </lineage>
</organism>
<feature type="region of interest" description="Disordered" evidence="1">
    <location>
        <begin position="108"/>
        <end position="176"/>
    </location>
</feature>
<evidence type="ECO:0000256" key="1">
    <source>
        <dbReference type="SAM" id="MobiDB-lite"/>
    </source>
</evidence>
<sequence>MSRSRLWRSHSTDDFFNRTLNSYPSVAGDNSYLPSSFDYSDSLDYDQGFQSRDDRRSSQYSGYDERPTSRCQSHPMKERRVTWAPFPESSPNRDRLLSTLERRIRDSAYGNGNESYPIHGYEDRRNSTHRSTSRYNSDNSSYNSWPTKSSLYDIRPSTRDPSSSYNSSLYGTTEPRSARDYLRSAVGPRMTTHRYPSFSSLKNPFSNIGYIYPTTESGYRGSVNSLLTAYPNSRRPKMRRSVIGLNRWSMHY</sequence>
<dbReference type="Proteomes" id="UP000054564">
    <property type="component" value="Unassembled WGS sequence"/>
</dbReference>
<keyword evidence="3" id="KW-1185">Reference proteome</keyword>
<gene>
    <name evidence="2" type="ORF">PSTG_07984</name>
</gene>
<dbReference type="OrthoDB" id="2498032at2759"/>
<dbReference type="AlphaFoldDB" id="A0A0L0VHU8"/>
<proteinExistence type="predicted"/>
<evidence type="ECO:0000313" key="2">
    <source>
        <dbReference type="EMBL" id="KNE98796.1"/>
    </source>
</evidence>
<dbReference type="EMBL" id="AJIL01000053">
    <property type="protein sequence ID" value="KNE98796.1"/>
    <property type="molecule type" value="Genomic_DNA"/>
</dbReference>
<feature type="compositionally biased region" description="Polar residues" evidence="1">
    <location>
        <begin position="159"/>
        <end position="175"/>
    </location>
</feature>
<feature type="compositionally biased region" description="Basic and acidic residues" evidence="1">
    <location>
        <begin position="51"/>
        <end position="68"/>
    </location>
</feature>
<name>A0A0L0VHU8_9BASI</name>
<accession>A0A0L0VHU8</accession>
<protein>
    <submittedName>
        <fullName evidence="2">Uncharacterized protein</fullName>
    </submittedName>
</protein>
<reference evidence="3" key="1">
    <citation type="submission" date="2014-03" db="EMBL/GenBank/DDBJ databases">
        <title>The Genome Sequence of Puccinia striiformis f. sp. tritici PST-78.</title>
        <authorList>
            <consortium name="The Broad Institute Genome Sequencing Platform"/>
            <person name="Cuomo C."/>
            <person name="Hulbert S."/>
            <person name="Chen X."/>
            <person name="Walker B."/>
            <person name="Young S.K."/>
            <person name="Zeng Q."/>
            <person name="Gargeya S."/>
            <person name="Fitzgerald M."/>
            <person name="Haas B."/>
            <person name="Abouelleil A."/>
            <person name="Alvarado L."/>
            <person name="Arachchi H.M."/>
            <person name="Berlin A.M."/>
            <person name="Chapman S.B."/>
            <person name="Goldberg J."/>
            <person name="Griggs A."/>
            <person name="Gujja S."/>
            <person name="Hansen M."/>
            <person name="Howarth C."/>
            <person name="Imamovic A."/>
            <person name="Larimer J."/>
            <person name="McCowan C."/>
            <person name="Montmayeur A."/>
            <person name="Murphy C."/>
            <person name="Neiman D."/>
            <person name="Pearson M."/>
            <person name="Priest M."/>
            <person name="Roberts A."/>
            <person name="Saif S."/>
            <person name="Shea T."/>
            <person name="Sisk P."/>
            <person name="Sykes S."/>
            <person name="Wortman J."/>
            <person name="Nusbaum C."/>
            <person name="Birren B."/>
        </authorList>
    </citation>
    <scope>NUCLEOTIDE SEQUENCE [LARGE SCALE GENOMIC DNA]</scope>
    <source>
        <strain evidence="3">race PST-78</strain>
    </source>
</reference>